<dbReference type="EMBL" id="CADCUI010000006">
    <property type="protein sequence ID" value="CAA9328792.1"/>
    <property type="molecule type" value="Genomic_DNA"/>
</dbReference>
<feature type="compositionally biased region" description="Basic residues" evidence="1">
    <location>
        <begin position="173"/>
        <end position="188"/>
    </location>
</feature>
<name>A0A6J4LDG0_9ACTN</name>
<reference evidence="2" key="1">
    <citation type="submission" date="2020-02" db="EMBL/GenBank/DDBJ databases">
        <authorList>
            <person name="Meier V. D."/>
        </authorList>
    </citation>
    <scope>NUCLEOTIDE SEQUENCE</scope>
    <source>
        <strain evidence="2">AVDCRST_MAG34</strain>
    </source>
</reference>
<keyword evidence="2" id="KW-0067">ATP-binding</keyword>
<feature type="non-terminal residue" evidence="2">
    <location>
        <position position="331"/>
    </location>
</feature>
<proteinExistence type="predicted"/>
<keyword evidence="2" id="KW-0547">Nucleotide-binding</keyword>
<organism evidence="2">
    <name type="scientific">uncultured Nocardioidaceae bacterium</name>
    <dbReference type="NCBI Taxonomy" id="253824"/>
    <lineage>
        <taxon>Bacteria</taxon>
        <taxon>Bacillati</taxon>
        <taxon>Actinomycetota</taxon>
        <taxon>Actinomycetes</taxon>
        <taxon>Propionibacteriales</taxon>
        <taxon>Nocardioidaceae</taxon>
        <taxon>environmental samples</taxon>
    </lineage>
</organism>
<evidence type="ECO:0000313" key="2">
    <source>
        <dbReference type="EMBL" id="CAA9328792.1"/>
    </source>
</evidence>
<feature type="compositionally biased region" description="Basic residues" evidence="1">
    <location>
        <begin position="203"/>
        <end position="244"/>
    </location>
</feature>
<feature type="non-terminal residue" evidence="2">
    <location>
        <position position="1"/>
    </location>
</feature>
<gene>
    <name evidence="2" type="ORF">AVDCRST_MAG34-130</name>
</gene>
<feature type="compositionally biased region" description="Low complexity" evidence="1">
    <location>
        <begin position="191"/>
        <end position="202"/>
    </location>
</feature>
<dbReference type="GO" id="GO:0005524">
    <property type="term" value="F:ATP binding"/>
    <property type="evidence" value="ECO:0007669"/>
    <property type="project" value="UniProtKB-KW"/>
</dbReference>
<protein>
    <submittedName>
        <fullName evidence="2">Oligopeptide transport ATP-binding protein OppD</fullName>
    </submittedName>
</protein>
<feature type="region of interest" description="Disordered" evidence="1">
    <location>
        <begin position="293"/>
        <end position="314"/>
    </location>
</feature>
<dbReference type="AlphaFoldDB" id="A0A6J4LDG0"/>
<feature type="compositionally biased region" description="Basic and acidic residues" evidence="1">
    <location>
        <begin position="1"/>
        <end position="11"/>
    </location>
</feature>
<sequence length="331" mass="35408">ERAGAEHREPLGELLLPAGSCSRRRRRRLGGAPGSDARRGRGVGQWQEHDRPGGDRTLSARRQGGRHRAPPWRGPRRDVRGGAAARAGAARRVRLPGPDDLAEPGDARRPAGDRGLGGAPGPSRRRRAQPGSRAPRHGGDPVSGAARRQLPAPVLRRHAPACRHRDGSCQRPRAAHRRRGDHGAGRHHAGADPGARRVAPGAARHRGRLDHPRPRRRRRDRRPGRRHVRRPHPRARHGRPHLRLPRASLHAGAAGRPAAARRTGGPPGHHPRGATGAASAATGLRLLSEVPGARGRALPDRGAAADGDRSGAPCPHLLPSAPLRHRTAGLM</sequence>
<feature type="compositionally biased region" description="Low complexity" evidence="1">
    <location>
        <begin position="293"/>
        <end position="313"/>
    </location>
</feature>
<evidence type="ECO:0000256" key="1">
    <source>
        <dbReference type="SAM" id="MobiDB-lite"/>
    </source>
</evidence>
<accession>A0A6J4LDG0</accession>
<feature type="compositionally biased region" description="Low complexity" evidence="1">
    <location>
        <begin position="251"/>
        <end position="264"/>
    </location>
</feature>
<feature type="region of interest" description="Disordered" evidence="1">
    <location>
        <begin position="1"/>
        <end position="278"/>
    </location>
</feature>